<dbReference type="InterPro" id="IPR003718">
    <property type="entry name" value="OsmC/Ohr_fam"/>
</dbReference>
<dbReference type="SUPFAM" id="SSF82784">
    <property type="entry name" value="OsmC-like"/>
    <property type="match status" value="1"/>
</dbReference>
<reference evidence="1 2" key="1">
    <citation type="submission" date="2020-05" db="EMBL/GenBank/DDBJ databases">
        <title>Azospirillum oleiclasticum sp. nov, a nitrogen-fixing and heavy crude oil-emulsifying bacterium isolated from the crude oil of Yumen Oilfield.</title>
        <authorList>
            <person name="Wu D."/>
            <person name="Cai M."/>
            <person name="Zhang X."/>
        </authorList>
    </citation>
    <scope>NUCLEOTIDE SEQUENCE [LARGE SCALE GENOMIC DNA]</scope>
    <source>
        <strain evidence="1 2">ROY-1-1-2</strain>
    </source>
</reference>
<dbReference type="InterPro" id="IPR015946">
    <property type="entry name" value="KH_dom-like_a/b"/>
</dbReference>
<gene>
    <name evidence="1" type="ORF">HND93_24760</name>
</gene>
<dbReference type="EMBL" id="JABFDB010000023">
    <property type="protein sequence ID" value="NYZ22930.1"/>
    <property type="molecule type" value="Genomic_DNA"/>
</dbReference>
<dbReference type="Gene3D" id="3.30.300.20">
    <property type="match status" value="1"/>
</dbReference>
<organism evidence="1 2">
    <name type="scientific">Azospirillum oleiclasticum</name>
    <dbReference type="NCBI Taxonomy" id="2735135"/>
    <lineage>
        <taxon>Bacteria</taxon>
        <taxon>Pseudomonadati</taxon>
        <taxon>Pseudomonadota</taxon>
        <taxon>Alphaproteobacteria</taxon>
        <taxon>Rhodospirillales</taxon>
        <taxon>Azospirillaceae</taxon>
        <taxon>Azospirillum</taxon>
    </lineage>
</organism>
<dbReference type="Proteomes" id="UP000584642">
    <property type="component" value="Unassembled WGS sequence"/>
</dbReference>
<name>A0ABX2TGQ4_9PROT</name>
<accession>A0ABX2TGQ4</accession>
<comment type="caution">
    <text evidence="1">The sequence shown here is derived from an EMBL/GenBank/DDBJ whole genome shotgun (WGS) entry which is preliminary data.</text>
</comment>
<dbReference type="InterPro" id="IPR036102">
    <property type="entry name" value="OsmC/Ohrsf"/>
</dbReference>
<sequence length="132" mass="13617">MTSMTIEYRSIEGMGASIGRAGNHTVIADRPEGKASGTGLGFNGGELLALSLGGCFCNDVHYTAHELGTAVSRLQVTVTIDFDGDPLLAITATVCVQCELADGGAADELLARARERCTVANSLRAGVAVAFK</sequence>
<keyword evidence="2" id="KW-1185">Reference proteome</keyword>
<evidence type="ECO:0000313" key="1">
    <source>
        <dbReference type="EMBL" id="NYZ22930.1"/>
    </source>
</evidence>
<proteinExistence type="predicted"/>
<protein>
    <submittedName>
        <fullName evidence="1">OsmC family protein</fullName>
    </submittedName>
</protein>
<dbReference type="Pfam" id="PF02566">
    <property type="entry name" value="OsmC"/>
    <property type="match status" value="1"/>
</dbReference>
<evidence type="ECO:0000313" key="2">
    <source>
        <dbReference type="Proteomes" id="UP000584642"/>
    </source>
</evidence>